<accession>A0A286G3J8</accession>
<evidence type="ECO:0000256" key="2">
    <source>
        <dbReference type="ARBA" id="ARBA00022801"/>
    </source>
</evidence>
<dbReference type="InterPro" id="IPR042281">
    <property type="entry name" value="GpdQ_beta-strand"/>
</dbReference>
<dbReference type="Gene3D" id="3.60.21.40">
    <property type="entry name" value="GpdQ, catalytic alpha/beta sandwich domain"/>
    <property type="match status" value="1"/>
</dbReference>
<dbReference type="Pfam" id="PF00149">
    <property type="entry name" value="Metallophos"/>
    <property type="match status" value="1"/>
</dbReference>
<keyword evidence="2" id="KW-0378">Hydrolase</keyword>
<evidence type="ECO:0000313" key="7">
    <source>
        <dbReference type="Proteomes" id="UP000219621"/>
    </source>
</evidence>
<organism evidence="6 7">
    <name type="scientific">Caenispirillum bisanense</name>
    <dbReference type="NCBI Taxonomy" id="414052"/>
    <lineage>
        <taxon>Bacteria</taxon>
        <taxon>Pseudomonadati</taxon>
        <taxon>Pseudomonadota</taxon>
        <taxon>Alphaproteobacteria</taxon>
        <taxon>Rhodospirillales</taxon>
        <taxon>Novispirillaceae</taxon>
        <taxon>Caenispirillum</taxon>
    </lineage>
</organism>
<dbReference type="InterPro" id="IPR029052">
    <property type="entry name" value="Metallo-depent_PP-like"/>
</dbReference>
<evidence type="ECO:0000313" key="6">
    <source>
        <dbReference type="EMBL" id="SOD90085.1"/>
    </source>
</evidence>
<dbReference type="GO" id="GO:0046872">
    <property type="term" value="F:metal ion binding"/>
    <property type="evidence" value="ECO:0007669"/>
    <property type="project" value="UniProtKB-KW"/>
</dbReference>
<dbReference type="PANTHER" id="PTHR42988:SF2">
    <property type="entry name" value="CYCLIC NUCLEOTIDE PHOSPHODIESTERASE CBUA0032-RELATED"/>
    <property type="match status" value="1"/>
</dbReference>
<dbReference type="AlphaFoldDB" id="A0A286G3J8"/>
<dbReference type="InterPro" id="IPR026575">
    <property type="entry name" value="GpdQ/CpdA-like"/>
</dbReference>
<dbReference type="EMBL" id="OCNJ01000001">
    <property type="protein sequence ID" value="SOD90085.1"/>
    <property type="molecule type" value="Genomic_DNA"/>
</dbReference>
<feature type="domain" description="Calcineurin-like phosphoesterase" evidence="5">
    <location>
        <begin position="4"/>
        <end position="200"/>
    </location>
</feature>
<dbReference type="InterPro" id="IPR050884">
    <property type="entry name" value="CNP_phosphodiesterase-III"/>
</dbReference>
<keyword evidence="3" id="KW-0408">Iron</keyword>
<protein>
    <submittedName>
        <fullName evidence="6">Calcineurin-like phosphoesterase</fullName>
    </submittedName>
</protein>
<dbReference type="CDD" id="cd07402">
    <property type="entry name" value="MPP_GpdQ"/>
    <property type="match status" value="1"/>
</dbReference>
<sequence length="257" mass="28038">MPSMLIAQITDTHVSAAEPTGPAGADPSRRLLGVVRALNAMEPRPDLVLVTGDLTSDGGDEDYRHLRGVLGQLDMPYYVLPGNHDDRGCIRTAFRQDGYLPESGYLNYVVEGYPLRIVCLDTLHEGHDGGRLCLDRLQWLETTLAEDRTAPTVVAMHHPPFFTGIAPFDREPLQGADAFASIVAANPHVERVVCGHLHRPVETRWHGLTVTVAPSTAFEIALDLREGTDFRIVNGAAPGFQLHLFGRGGLVTHTAHT</sequence>
<evidence type="ECO:0000256" key="3">
    <source>
        <dbReference type="ARBA" id="ARBA00023004"/>
    </source>
</evidence>
<dbReference type="GO" id="GO:0004112">
    <property type="term" value="F:cyclic-nucleotide phosphodiesterase activity"/>
    <property type="evidence" value="ECO:0007669"/>
    <property type="project" value="InterPro"/>
</dbReference>
<dbReference type="Gene3D" id="3.30.750.180">
    <property type="entry name" value="GpdQ, beta-strand dimerisation domain"/>
    <property type="match status" value="1"/>
</dbReference>
<dbReference type="PANTHER" id="PTHR42988">
    <property type="entry name" value="PHOSPHOHYDROLASE"/>
    <property type="match status" value="1"/>
</dbReference>
<evidence type="ECO:0000259" key="5">
    <source>
        <dbReference type="Pfam" id="PF00149"/>
    </source>
</evidence>
<keyword evidence="7" id="KW-1185">Reference proteome</keyword>
<dbReference type="InterPro" id="IPR042283">
    <property type="entry name" value="GpdQ_catalytic"/>
</dbReference>
<comment type="similarity">
    <text evidence="4">Belongs to the cyclic nucleotide phosphodiesterase class-III family.</text>
</comment>
<evidence type="ECO:0000256" key="1">
    <source>
        <dbReference type="ARBA" id="ARBA00022723"/>
    </source>
</evidence>
<reference evidence="6 7" key="1">
    <citation type="submission" date="2017-09" db="EMBL/GenBank/DDBJ databases">
        <authorList>
            <person name="Ehlers B."/>
            <person name="Leendertz F.H."/>
        </authorList>
    </citation>
    <scope>NUCLEOTIDE SEQUENCE [LARGE SCALE GENOMIC DNA]</scope>
    <source>
        <strain evidence="6 7">USBA 140</strain>
    </source>
</reference>
<keyword evidence="1" id="KW-0479">Metal-binding</keyword>
<dbReference type="RefSeq" id="WP_176524986.1">
    <property type="nucleotide sequence ID" value="NZ_OCNJ01000001.1"/>
</dbReference>
<name>A0A286G3J8_9PROT</name>
<evidence type="ECO:0000256" key="4">
    <source>
        <dbReference type="ARBA" id="ARBA00025742"/>
    </source>
</evidence>
<dbReference type="InterPro" id="IPR004843">
    <property type="entry name" value="Calcineurin-like_PHP"/>
</dbReference>
<dbReference type="Proteomes" id="UP000219621">
    <property type="component" value="Unassembled WGS sequence"/>
</dbReference>
<dbReference type="SUPFAM" id="SSF56300">
    <property type="entry name" value="Metallo-dependent phosphatases"/>
    <property type="match status" value="1"/>
</dbReference>
<gene>
    <name evidence="6" type="ORF">SAMN05421508_101435</name>
</gene>
<proteinExistence type="inferred from homology"/>